<comment type="caution">
    <text evidence="1">The sequence shown here is derived from an EMBL/GenBank/DDBJ whole genome shotgun (WGS) entry which is preliminary data.</text>
</comment>
<proteinExistence type="predicted"/>
<dbReference type="EMBL" id="BMIN01000003">
    <property type="protein sequence ID" value="GGD05322.1"/>
    <property type="molecule type" value="Genomic_DNA"/>
</dbReference>
<accession>A0ABQ1PWA4</accession>
<keyword evidence="2" id="KW-1185">Reference proteome</keyword>
<protein>
    <submittedName>
        <fullName evidence="1">Uncharacterized protein</fullName>
    </submittedName>
</protein>
<evidence type="ECO:0000313" key="1">
    <source>
        <dbReference type="EMBL" id="GGD05322.1"/>
    </source>
</evidence>
<dbReference type="Proteomes" id="UP000642571">
    <property type="component" value="Unassembled WGS sequence"/>
</dbReference>
<name>A0ABQ1PWA4_9BACI</name>
<evidence type="ECO:0000313" key="2">
    <source>
        <dbReference type="Proteomes" id="UP000642571"/>
    </source>
</evidence>
<sequence>MYKVLKQETVVYVIPSTKYGLDHDRVKIQSTMQLDEPLPKEEVLFVPSKTEKVDRSVRNFLNEKGFDFGPRLAKDINAKLKDYPEQVLDPERREESRQDSLLGYLLTFLDQINPEPIEGTSSHYHFEYEFPLYPNEAKEFEFMTSLPFSGFEESGRMELELIIILPEDVTFDPKETKGITADGQEITEKAFKTQNNRSLVTFYRQVDPDFFVTYKY</sequence>
<gene>
    <name evidence="1" type="ORF">GCM10011389_11030</name>
</gene>
<organism evidence="1 2">
    <name type="scientific">Pontibacillus salipaludis</name>
    <dbReference type="NCBI Taxonomy" id="1697394"/>
    <lineage>
        <taxon>Bacteria</taxon>
        <taxon>Bacillati</taxon>
        <taxon>Bacillota</taxon>
        <taxon>Bacilli</taxon>
        <taxon>Bacillales</taxon>
        <taxon>Bacillaceae</taxon>
        <taxon>Pontibacillus</taxon>
    </lineage>
</organism>
<dbReference type="RefSeq" id="WP_188651614.1">
    <property type="nucleotide sequence ID" value="NZ_BMIN01000003.1"/>
</dbReference>
<reference evidence="2" key="1">
    <citation type="journal article" date="2019" name="Int. J. Syst. Evol. Microbiol.">
        <title>The Global Catalogue of Microorganisms (GCM) 10K type strain sequencing project: providing services to taxonomists for standard genome sequencing and annotation.</title>
        <authorList>
            <consortium name="The Broad Institute Genomics Platform"/>
            <consortium name="The Broad Institute Genome Sequencing Center for Infectious Disease"/>
            <person name="Wu L."/>
            <person name="Ma J."/>
        </authorList>
    </citation>
    <scope>NUCLEOTIDE SEQUENCE [LARGE SCALE GENOMIC DNA]</scope>
    <source>
        <strain evidence="2">CGMCC 1.15353</strain>
    </source>
</reference>